<accession>A0A1G7A3Q3</accession>
<dbReference type="InterPro" id="IPR012312">
    <property type="entry name" value="Hemerythrin-like"/>
</dbReference>
<dbReference type="AlphaFoldDB" id="A0A1G7A3Q3"/>
<dbReference type="Pfam" id="PF01814">
    <property type="entry name" value="Hemerythrin"/>
    <property type="match status" value="1"/>
</dbReference>
<dbReference type="Gene3D" id="1.20.120.520">
    <property type="entry name" value="nmb1532 protein domain like"/>
    <property type="match status" value="1"/>
</dbReference>
<proteinExistence type="predicted"/>
<evidence type="ECO:0000259" key="1">
    <source>
        <dbReference type="Pfam" id="PF01814"/>
    </source>
</evidence>
<evidence type="ECO:0000313" key="3">
    <source>
        <dbReference type="Proteomes" id="UP000199417"/>
    </source>
</evidence>
<feature type="domain" description="Hemerythrin-like" evidence="1">
    <location>
        <begin position="26"/>
        <end position="150"/>
    </location>
</feature>
<dbReference type="RefSeq" id="WP_307718209.1">
    <property type="nucleotide sequence ID" value="NZ_FNAB01000010.1"/>
</dbReference>
<protein>
    <submittedName>
        <fullName evidence="2">Hemerythrin HHE cation binding domain-containing protein</fullName>
    </submittedName>
</protein>
<gene>
    <name evidence="2" type="ORF">SAMN05444580_11026</name>
</gene>
<dbReference type="STRING" id="168276.SAMN05444580_11026"/>
<name>A0A1G7A3Q3_9NOCA</name>
<organism evidence="2 3">
    <name type="scientific">Rhodococcus tukisamuensis</name>
    <dbReference type="NCBI Taxonomy" id="168276"/>
    <lineage>
        <taxon>Bacteria</taxon>
        <taxon>Bacillati</taxon>
        <taxon>Actinomycetota</taxon>
        <taxon>Actinomycetes</taxon>
        <taxon>Mycobacteriales</taxon>
        <taxon>Nocardiaceae</taxon>
        <taxon>Rhodococcus</taxon>
    </lineage>
</organism>
<evidence type="ECO:0000313" key="2">
    <source>
        <dbReference type="EMBL" id="SDE09432.1"/>
    </source>
</evidence>
<dbReference type="Proteomes" id="UP000199417">
    <property type="component" value="Unassembled WGS sequence"/>
</dbReference>
<keyword evidence="3" id="KW-1185">Reference proteome</keyword>
<dbReference type="CDD" id="cd12108">
    <property type="entry name" value="Hr-like"/>
    <property type="match status" value="1"/>
</dbReference>
<dbReference type="EMBL" id="FNAB01000010">
    <property type="protein sequence ID" value="SDE09432.1"/>
    <property type="molecule type" value="Genomic_DNA"/>
</dbReference>
<reference evidence="2 3" key="1">
    <citation type="submission" date="2016-10" db="EMBL/GenBank/DDBJ databases">
        <authorList>
            <person name="de Groot N.N."/>
        </authorList>
    </citation>
    <scope>NUCLEOTIDE SEQUENCE [LARGE SCALE GENOMIC DNA]</scope>
    <source>
        <strain evidence="2 3">JCM 11308</strain>
    </source>
</reference>
<sequence length="240" mass="26812">MRARSGERRETDLRTAAKMRNMGIVHSALRRDLERTRLTLETQPYPEGRRRRALASHVLWVMNVLHMHHTAEDAGLWPLIRVKNPSAGALLDEMDADHKRIAPAMRRVEEAARAYHDDGSTREGVLAALAGLGDVLLPHLRREEREMMPIVGSALTTDEYLAVETEYFVKPKGFRELGAEAPWIVDGLPPEDREVIMGVIPAIPRFVLLHGFGPGYRRRSALLWGDGPAAAVPSLKLSPA</sequence>